<proteinExistence type="inferred from homology"/>
<organism evidence="7">
    <name type="scientific">Hydatigena taeniaeformis</name>
    <name type="common">Feline tapeworm</name>
    <name type="synonym">Taenia taeniaeformis</name>
    <dbReference type="NCBI Taxonomy" id="6205"/>
    <lineage>
        <taxon>Eukaryota</taxon>
        <taxon>Metazoa</taxon>
        <taxon>Spiralia</taxon>
        <taxon>Lophotrochozoa</taxon>
        <taxon>Platyhelminthes</taxon>
        <taxon>Cestoda</taxon>
        <taxon>Eucestoda</taxon>
        <taxon>Cyclophyllidea</taxon>
        <taxon>Taeniidae</taxon>
        <taxon>Hydatigera</taxon>
    </lineage>
</organism>
<evidence type="ECO:0000256" key="1">
    <source>
        <dbReference type="ARBA" id="ARBA00004123"/>
    </source>
</evidence>
<dbReference type="EMBL" id="UYWX01020535">
    <property type="protein sequence ID" value="VDM33169.1"/>
    <property type="molecule type" value="Genomic_DNA"/>
</dbReference>
<accession>A0A0R3X563</accession>
<feature type="compositionally biased region" description="Basic and acidic residues" evidence="4">
    <location>
        <begin position="224"/>
        <end position="238"/>
    </location>
</feature>
<dbReference type="Proteomes" id="UP000274429">
    <property type="component" value="Unassembled WGS sequence"/>
</dbReference>
<name>A0A0R3X563_HYDTA</name>
<keyword evidence="6" id="KW-1185">Reference proteome</keyword>
<evidence type="ECO:0000256" key="3">
    <source>
        <dbReference type="ARBA" id="ARBA00023242"/>
    </source>
</evidence>
<evidence type="ECO:0000313" key="7">
    <source>
        <dbReference type="WBParaSite" id="TTAC_0000858701-mRNA-1"/>
    </source>
</evidence>
<dbReference type="AlphaFoldDB" id="A0A0R3X563"/>
<sequence>MNRGRRRGGGSSSFANLRDSVRRRLFDPFIVPVPPDPRAVVGRLIPLSFTEPHIPSVLSQLDPSSSHRKPEKGSEKDLQLQLFALKAVVDYALENSLEKRKLSSKVESSNSARLTAPSASSVHSSIAHLLMKTDEIAFWDSNILSLFPKHPEWYPSELTDKLKRKSSTVVGSTKHTRYDDSSKMVDGDRPNELMPGQAMLDATDMNEDDDGGNVLKEGADEPVEGEKEEDKDSEDGRWNGEPVEEEEEEGDDYCETYFDNGEGDIDDFNVQMYEMSEDLDGSPYYE</sequence>
<keyword evidence="3" id="KW-0539">Nucleus</keyword>
<comment type="subcellular location">
    <subcellularLocation>
        <location evidence="1">Nucleus</location>
    </subcellularLocation>
</comment>
<feature type="compositionally biased region" description="Basic and acidic residues" evidence="4">
    <location>
        <begin position="176"/>
        <end position="191"/>
    </location>
</feature>
<dbReference type="WBParaSite" id="TTAC_0000858701-mRNA-1">
    <property type="protein sequence ID" value="TTAC_0000858701-mRNA-1"/>
    <property type="gene ID" value="TTAC_0000858701"/>
</dbReference>
<gene>
    <name evidence="5" type="ORF">TTAC_LOCUS8572</name>
</gene>
<dbReference type="GO" id="GO:0006383">
    <property type="term" value="P:transcription by RNA polymerase III"/>
    <property type="evidence" value="ECO:0007669"/>
    <property type="project" value="InterPro"/>
</dbReference>
<dbReference type="OrthoDB" id="6253343at2759"/>
<feature type="compositionally biased region" description="Acidic residues" evidence="4">
    <location>
        <begin position="242"/>
        <end position="254"/>
    </location>
</feature>
<dbReference type="InterPro" id="IPR024661">
    <property type="entry name" value="RNA_pol_III_Rpc31"/>
</dbReference>
<reference evidence="7" key="1">
    <citation type="submission" date="2017-02" db="UniProtKB">
        <authorList>
            <consortium name="WormBaseParasite"/>
        </authorList>
    </citation>
    <scope>IDENTIFICATION</scope>
</reference>
<evidence type="ECO:0000256" key="2">
    <source>
        <dbReference type="ARBA" id="ARBA00008352"/>
    </source>
</evidence>
<dbReference type="GO" id="GO:0005634">
    <property type="term" value="C:nucleus"/>
    <property type="evidence" value="ECO:0007669"/>
    <property type="project" value="UniProtKB-SubCell"/>
</dbReference>
<feature type="region of interest" description="Disordered" evidence="4">
    <location>
        <begin position="164"/>
        <end position="265"/>
    </location>
</feature>
<comment type="similarity">
    <text evidence="2">Belongs to the eukaryotic RPC7 RNA polymerase subunit family.</text>
</comment>
<evidence type="ECO:0000256" key="4">
    <source>
        <dbReference type="SAM" id="MobiDB-lite"/>
    </source>
</evidence>
<evidence type="ECO:0000313" key="5">
    <source>
        <dbReference type="EMBL" id="VDM33169.1"/>
    </source>
</evidence>
<protein>
    <submittedName>
        <fullName evidence="5 7">Uncharacterized protein</fullName>
    </submittedName>
</protein>
<evidence type="ECO:0000313" key="6">
    <source>
        <dbReference type="Proteomes" id="UP000274429"/>
    </source>
</evidence>
<reference evidence="5 6" key="2">
    <citation type="submission" date="2018-11" db="EMBL/GenBank/DDBJ databases">
        <authorList>
            <consortium name="Pathogen Informatics"/>
        </authorList>
    </citation>
    <scope>NUCLEOTIDE SEQUENCE [LARGE SCALE GENOMIC DNA]</scope>
</reference>
<dbReference type="Pfam" id="PF11705">
    <property type="entry name" value="RNA_pol_3_Rpc31"/>
    <property type="match status" value="1"/>
</dbReference>